<name>A0ABX9MRD8_9DEIN</name>
<feature type="domain" description="PKD" evidence="5">
    <location>
        <begin position="680"/>
        <end position="733"/>
    </location>
</feature>
<evidence type="ECO:0000256" key="3">
    <source>
        <dbReference type="SAM" id="MobiDB-lite"/>
    </source>
</evidence>
<dbReference type="CDD" id="cd00146">
    <property type="entry name" value="PKD"/>
    <property type="match status" value="1"/>
</dbReference>
<feature type="compositionally biased region" description="Basic and acidic residues" evidence="3">
    <location>
        <begin position="239"/>
        <end position="250"/>
    </location>
</feature>
<dbReference type="PROSITE" id="PS50093">
    <property type="entry name" value="PKD"/>
    <property type="match status" value="1"/>
</dbReference>
<dbReference type="PANTHER" id="PTHR12411">
    <property type="entry name" value="CYSTEINE PROTEASE FAMILY C1-RELATED"/>
    <property type="match status" value="1"/>
</dbReference>
<dbReference type="Pfam" id="PF00112">
    <property type="entry name" value="Peptidase_C1"/>
    <property type="match status" value="1"/>
</dbReference>
<comment type="caution">
    <text evidence="6">The sequence shown here is derived from an EMBL/GenBank/DDBJ whole genome shotgun (WGS) entry which is preliminary data.</text>
</comment>
<dbReference type="InterPro" id="IPR022409">
    <property type="entry name" value="PKD/Chitinase_dom"/>
</dbReference>
<dbReference type="InterPro" id="IPR000668">
    <property type="entry name" value="Peptidase_C1A_C"/>
</dbReference>
<feature type="region of interest" description="Disordered" evidence="3">
    <location>
        <begin position="223"/>
        <end position="250"/>
    </location>
</feature>
<evidence type="ECO:0000256" key="1">
    <source>
        <dbReference type="ARBA" id="ARBA00008455"/>
    </source>
</evidence>
<protein>
    <submittedName>
        <fullName evidence="6">Papain family cysteine protease</fullName>
    </submittedName>
</protein>
<dbReference type="InterPro" id="IPR013783">
    <property type="entry name" value="Ig-like_fold"/>
</dbReference>
<dbReference type="RefSeq" id="WP_170148174.1">
    <property type="nucleotide sequence ID" value="NZ_QWKY01000002.1"/>
</dbReference>
<dbReference type="PROSITE" id="PS51257">
    <property type="entry name" value="PROKAR_LIPOPROTEIN"/>
    <property type="match status" value="1"/>
</dbReference>
<dbReference type="SUPFAM" id="SSF54001">
    <property type="entry name" value="Cysteine proteinases"/>
    <property type="match status" value="1"/>
</dbReference>
<dbReference type="SUPFAM" id="SSF49299">
    <property type="entry name" value="PKD domain"/>
    <property type="match status" value="2"/>
</dbReference>
<evidence type="ECO:0000256" key="2">
    <source>
        <dbReference type="SAM" id="Coils"/>
    </source>
</evidence>
<evidence type="ECO:0000313" key="7">
    <source>
        <dbReference type="Proteomes" id="UP000265443"/>
    </source>
</evidence>
<accession>A0ABX9MRD8</accession>
<keyword evidence="6" id="KW-0645">Protease</keyword>
<keyword evidence="7" id="KW-1185">Reference proteome</keyword>
<gene>
    <name evidence="6" type="ORF">Mhypo_00148</name>
</gene>
<dbReference type="CDD" id="cd02619">
    <property type="entry name" value="Peptidase_C1"/>
    <property type="match status" value="1"/>
</dbReference>
<evidence type="ECO:0000259" key="5">
    <source>
        <dbReference type="PROSITE" id="PS50093"/>
    </source>
</evidence>
<feature type="coiled-coil region" evidence="2">
    <location>
        <begin position="186"/>
        <end position="217"/>
    </location>
</feature>
<dbReference type="Gene3D" id="2.60.40.10">
    <property type="entry name" value="Immunoglobulins"/>
    <property type="match status" value="2"/>
</dbReference>
<evidence type="ECO:0000256" key="4">
    <source>
        <dbReference type="SAM" id="SignalP"/>
    </source>
</evidence>
<keyword evidence="2" id="KW-0175">Coiled coil</keyword>
<dbReference type="Gene3D" id="3.90.70.10">
    <property type="entry name" value="Cysteine proteinases"/>
    <property type="match status" value="1"/>
</dbReference>
<organism evidence="6 7">
    <name type="scientific">Meiothermus hypogaeus</name>
    <dbReference type="NCBI Taxonomy" id="884155"/>
    <lineage>
        <taxon>Bacteria</taxon>
        <taxon>Thermotogati</taxon>
        <taxon>Deinococcota</taxon>
        <taxon>Deinococci</taxon>
        <taxon>Thermales</taxon>
        <taxon>Thermaceae</taxon>
        <taxon>Meiothermus</taxon>
    </lineage>
</organism>
<dbReference type="InterPro" id="IPR000601">
    <property type="entry name" value="PKD_dom"/>
</dbReference>
<dbReference type="Proteomes" id="UP000265443">
    <property type="component" value="Unassembled WGS sequence"/>
</dbReference>
<evidence type="ECO:0000313" key="6">
    <source>
        <dbReference type="EMBL" id="RIH80857.1"/>
    </source>
</evidence>
<keyword evidence="4" id="KW-0732">Signal</keyword>
<sequence>MTRARKLSLFILMGLLLACSGGGGEKVFTPENAHGSPPPAGAQLVSPEEFRQLSQDPDFRWESQAARQAREKKAEDQFKADQVSIQNLVQQRPSLGVFLKEPDLSDPNIKKISGDNYLITFTNNAGQSESVITMGPRAKLRDLLASHERFMRVDNQLGLYTEAYDSLPDDLKTGLPTPASLSGKSFAEIRAALAQLEQKLEGQVEALEERALRVTQQRLGVSAQADPYQPPNFPTSPANEERSGLGSDRINRQCDYRNSGLYMNLHWPLKYFTTSTKNQGRRGSCTGFALTSAAETLVAVRDGRWVNLSEQFLYNRIKTVWDADDYDEGAPTADVAEKFSESGYRLPFEDQWNYNPSLKRKDDDAADEEADYIGSCLDYNERCSNTTHQSQFLCTQVGGNYYCGSRPPSNNEGFKMSSSYLLWENGDNLPLNTIRNLLAAGRPMVVALEVTRGMNDLDSNGFLWDHRDNVRGGHAIHLVGYLSNSKIQAKLPFAPSGQGGGYFILKNSCFILKNSWGRCYGDGGLVYVSVQWARDFFKNITVFSASRSNIFKNRPPNISITTPADGASFPYKQSVTYSASVTDPDGETPTVTWTSSRDGVLGSGSNVTAHFSSPGLHTITVTARDALGFTASASITVRGNNQAPTAEIISPNTTTALVGQTLLFRGRGLDSDGAFPVELPCSSLSWSSSNSADTLGSGCEFTASFASAGTRTITLRATDPYGAPGNATHTITVNNPPPSGPPVVTILNPKNNDSFLANSNIRLTYSLTDPGGTPSSQYTVVWRLTYGSQSWTIVPKTCTTGGSIPFPCFTPADYGINNNGVKLMQLRLSVTDPENLTGTDQVNISIGQVQ</sequence>
<dbReference type="InterPro" id="IPR038765">
    <property type="entry name" value="Papain-like_cys_pep_sf"/>
</dbReference>
<dbReference type="Pfam" id="PF00801">
    <property type="entry name" value="PKD"/>
    <property type="match status" value="1"/>
</dbReference>
<keyword evidence="6" id="KW-0378">Hydrolase</keyword>
<feature type="chain" id="PRO_5046956723" evidence="4">
    <location>
        <begin position="24"/>
        <end position="850"/>
    </location>
</feature>
<dbReference type="InterPro" id="IPR035986">
    <property type="entry name" value="PKD_dom_sf"/>
</dbReference>
<comment type="similarity">
    <text evidence="1">Belongs to the peptidase C1 family.</text>
</comment>
<dbReference type="InterPro" id="IPR013128">
    <property type="entry name" value="Peptidase_C1A"/>
</dbReference>
<feature type="signal peptide" evidence="4">
    <location>
        <begin position="1"/>
        <end position="23"/>
    </location>
</feature>
<dbReference type="GO" id="GO:0006508">
    <property type="term" value="P:proteolysis"/>
    <property type="evidence" value="ECO:0007669"/>
    <property type="project" value="UniProtKB-KW"/>
</dbReference>
<proteinExistence type="inferred from homology"/>
<reference evidence="6 7" key="1">
    <citation type="submission" date="2018-08" db="EMBL/GenBank/DDBJ databases">
        <title>Meiothermus hypogaeus DSM 23238 genome sequencing project.</title>
        <authorList>
            <person name="Da Costa M.S."/>
            <person name="Albuquerque L."/>
            <person name="Raposo P."/>
            <person name="Froufe H.J.C."/>
            <person name="Barroso C.S."/>
            <person name="Egas C."/>
        </authorList>
    </citation>
    <scope>NUCLEOTIDE SEQUENCE [LARGE SCALE GENOMIC DNA]</scope>
    <source>
        <strain evidence="6 7">DSM 23238</strain>
    </source>
</reference>
<dbReference type="GO" id="GO:0008233">
    <property type="term" value="F:peptidase activity"/>
    <property type="evidence" value="ECO:0007669"/>
    <property type="project" value="UniProtKB-KW"/>
</dbReference>
<dbReference type="SMART" id="SM00089">
    <property type="entry name" value="PKD"/>
    <property type="match status" value="2"/>
</dbReference>
<dbReference type="EMBL" id="QWKY01000002">
    <property type="protein sequence ID" value="RIH80857.1"/>
    <property type="molecule type" value="Genomic_DNA"/>
</dbReference>